<dbReference type="Proteomes" id="UP001642483">
    <property type="component" value="Unassembled WGS sequence"/>
</dbReference>
<comment type="catalytic activity">
    <reaction evidence="19">
        <text>dopamine + 2 L-ascorbate + O2 = (R)-noradrenaline + 2 monodehydro-L-ascorbate radical + H2O</text>
        <dbReference type="Rhea" id="RHEA:19117"/>
        <dbReference type="ChEBI" id="CHEBI:15377"/>
        <dbReference type="ChEBI" id="CHEBI:15379"/>
        <dbReference type="ChEBI" id="CHEBI:38290"/>
        <dbReference type="ChEBI" id="CHEBI:59513"/>
        <dbReference type="ChEBI" id="CHEBI:59905"/>
        <dbReference type="ChEBI" id="CHEBI:72587"/>
        <dbReference type="EC" id="1.14.17.1"/>
    </reaction>
    <physiologicalReaction direction="left-to-right" evidence="19">
        <dbReference type="Rhea" id="RHEA:19118"/>
    </physiologicalReaction>
</comment>
<evidence type="ECO:0000256" key="14">
    <source>
        <dbReference type="ARBA" id="ARBA00023033"/>
    </source>
</evidence>
<evidence type="ECO:0000259" key="21">
    <source>
        <dbReference type="PROSITE" id="PS50836"/>
    </source>
</evidence>
<evidence type="ECO:0000256" key="4">
    <source>
        <dbReference type="ARBA" id="ARBA00005223"/>
    </source>
</evidence>
<gene>
    <name evidence="22" type="ORF">CVLEPA_LOCUS13318</name>
</gene>
<comment type="caution">
    <text evidence="22">The sequence shown here is derived from an EMBL/GenBank/DDBJ whole genome shotgun (WGS) entry which is preliminary data.</text>
</comment>
<dbReference type="Gene3D" id="2.60.120.310">
    <property type="entry name" value="Copper type II, ascorbate-dependent monooxygenase, N-terminal domain"/>
    <property type="match status" value="1"/>
</dbReference>
<evidence type="ECO:0000256" key="6">
    <source>
        <dbReference type="ARBA" id="ARBA00011406"/>
    </source>
</evidence>
<evidence type="ECO:0000256" key="7">
    <source>
        <dbReference type="ARBA" id="ARBA00012686"/>
    </source>
</evidence>
<dbReference type="InterPro" id="IPR005018">
    <property type="entry name" value="DOMON_domain"/>
</dbReference>
<dbReference type="InterPro" id="IPR045266">
    <property type="entry name" value="DOH_DOMON"/>
</dbReference>
<comment type="cofactor">
    <cofactor evidence="1">
        <name>Cu(2+)</name>
        <dbReference type="ChEBI" id="CHEBI:29036"/>
    </cofactor>
</comment>
<dbReference type="InterPro" id="IPR000945">
    <property type="entry name" value="DBH-like"/>
</dbReference>
<dbReference type="CDD" id="cd09631">
    <property type="entry name" value="DOMON_DOH"/>
    <property type="match status" value="1"/>
</dbReference>
<evidence type="ECO:0000256" key="17">
    <source>
        <dbReference type="ARBA" id="ARBA00023180"/>
    </source>
</evidence>
<dbReference type="PANTHER" id="PTHR10157:SF29">
    <property type="entry name" value="DOPAMINE BETA-HYDROXYLASE"/>
    <property type="match status" value="1"/>
</dbReference>
<keyword evidence="23" id="KW-1185">Reference proteome</keyword>
<evidence type="ECO:0000256" key="19">
    <source>
        <dbReference type="ARBA" id="ARBA00047952"/>
    </source>
</evidence>
<dbReference type="InterPro" id="IPR014784">
    <property type="entry name" value="Cu2_ascorb_mOase-like_C"/>
</dbReference>
<keyword evidence="11" id="KW-1133">Transmembrane helix</keyword>
<keyword evidence="9" id="KW-0812">Transmembrane</keyword>
<feature type="chain" id="PRO_5045864251" description="Dopamine beta-hydroxylase" evidence="20">
    <location>
        <begin position="20"/>
        <end position="573"/>
    </location>
</feature>
<keyword evidence="17" id="KW-0325">Glycoprotein</keyword>
<dbReference type="EC" id="1.14.17.1" evidence="7"/>
<evidence type="ECO:0000256" key="20">
    <source>
        <dbReference type="SAM" id="SignalP"/>
    </source>
</evidence>
<accession>A0ABP0FSS2</accession>
<dbReference type="InterPro" id="IPR000323">
    <property type="entry name" value="Cu2_ascorb_mOase_N"/>
</dbReference>
<dbReference type="SUPFAM" id="SSF49742">
    <property type="entry name" value="PHM/PNGase F"/>
    <property type="match status" value="2"/>
</dbReference>
<dbReference type="InterPro" id="IPR028460">
    <property type="entry name" value="Tbh/DBH"/>
</dbReference>
<dbReference type="Pfam" id="PF01082">
    <property type="entry name" value="Cu2_monooxygen"/>
    <property type="match status" value="1"/>
</dbReference>
<evidence type="ECO:0000256" key="16">
    <source>
        <dbReference type="ARBA" id="ARBA00023157"/>
    </source>
</evidence>
<dbReference type="EMBL" id="CAWYQH010000096">
    <property type="protein sequence ID" value="CAK8682673.1"/>
    <property type="molecule type" value="Genomic_DNA"/>
</dbReference>
<evidence type="ECO:0000256" key="18">
    <source>
        <dbReference type="ARBA" id="ARBA00037327"/>
    </source>
</evidence>
<dbReference type="Pfam" id="PF03712">
    <property type="entry name" value="Cu2_monoox_C"/>
    <property type="match status" value="1"/>
</dbReference>
<evidence type="ECO:0000256" key="12">
    <source>
        <dbReference type="ARBA" id="ARBA00023002"/>
    </source>
</evidence>
<feature type="domain" description="DOMON" evidence="21">
    <location>
        <begin position="30"/>
        <end position="149"/>
    </location>
</feature>
<feature type="signal peptide" evidence="20">
    <location>
        <begin position="1"/>
        <end position="19"/>
    </location>
</feature>
<evidence type="ECO:0000256" key="10">
    <source>
        <dbReference type="ARBA" id="ARBA00022723"/>
    </source>
</evidence>
<organism evidence="22 23">
    <name type="scientific">Clavelina lepadiformis</name>
    <name type="common">Light-bulb sea squirt</name>
    <name type="synonym">Ascidia lepadiformis</name>
    <dbReference type="NCBI Taxonomy" id="159417"/>
    <lineage>
        <taxon>Eukaryota</taxon>
        <taxon>Metazoa</taxon>
        <taxon>Chordata</taxon>
        <taxon>Tunicata</taxon>
        <taxon>Ascidiacea</taxon>
        <taxon>Aplousobranchia</taxon>
        <taxon>Clavelinidae</taxon>
        <taxon>Clavelina</taxon>
    </lineage>
</organism>
<evidence type="ECO:0000256" key="11">
    <source>
        <dbReference type="ARBA" id="ARBA00022989"/>
    </source>
</evidence>
<dbReference type="InterPro" id="IPR024548">
    <property type="entry name" value="Cu2_monoox_C"/>
</dbReference>
<comment type="subunit">
    <text evidence="6">Homotetramer; composed of two disulfide-linked dimers.</text>
</comment>
<sequence length="573" mass="65265">MFNVVLVSFALPIINAVAAYNVELFHKGTKSGDLQWNVDYETKTATFALNLSATFLTEHAFGLGISGDGSVYQADLLLVQQFGQRVVVRDCWSNDQASLSCIEQQDYELLDTSVSTNHITVRFQRLFSTCDSHDYQLDNGTTNVLTIFGLPKDKEGTAEKITLENFEKDLYRVQILKTPFSYTKEKDSKWFEILTPNITIPKQGTTYWCSMHRLPDFDTRVHGIGYESFILAESKGIVHHIEVFGCDIQDGEIPYFSGTCEEGKLNPQIDRCSHVLAAWAFGMEAFFYPNEAGLTFYSASKSRYVRLEMHYNNQAHLEGVVDRSGIRFHYTSRLREHEVGVVENGLIYTPNMVIPPGQSTFAWSGYCPSKCTSLAFPKEGINIFGSVLHTHLAGRKARTYRIRENTVKEISRDDHYSTWFEDMRHVNPPIKVLPGDVLVTSCEFSTEKRTNVTFGGLGIREEMCITYLHYYPATKLEVCKSSASEISLMEFFFFLKSIRGTCMSRKHESIKKEYENVSWNHGSVALLNSLYGKSSIDVHCMKPNREQWPGKWRNVEQPVTPVEKIQPTNNCIH</sequence>
<protein>
    <recommendedName>
        <fullName evidence="8">Dopamine beta-hydroxylase</fullName>
        <ecNumber evidence="7">1.14.17.1</ecNumber>
    </recommendedName>
</protein>
<evidence type="ECO:0000256" key="2">
    <source>
        <dbReference type="ARBA" id="ARBA00004351"/>
    </source>
</evidence>
<proteinExistence type="inferred from homology"/>
<keyword evidence="15" id="KW-0472">Membrane</keyword>
<evidence type="ECO:0000313" key="23">
    <source>
        <dbReference type="Proteomes" id="UP001642483"/>
    </source>
</evidence>
<evidence type="ECO:0000256" key="15">
    <source>
        <dbReference type="ARBA" id="ARBA00023136"/>
    </source>
</evidence>
<evidence type="ECO:0000313" key="22">
    <source>
        <dbReference type="EMBL" id="CAK8682673.1"/>
    </source>
</evidence>
<keyword evidence="10" id="KW-0479">Metal-binding</keyword>
<dbReference type="PROSITE" id="PS50836">
    <property type="entry name" value="DOMON"/>
    <property type="match status" value="1"/>
</dbReference>
<comment type="function">
    <text evidence="18">Catalyzes the hydroxylation of dopamine to noradrenaline (also known as norepinephrine), and is thus vital for regulation of these neurotransmitters.</text>
</comment>
<keyword evidence="13" id="KW-0186">Copper</keyword>
<keyword evidence="14" id="KW-0503">Monooxygenase</keyword>
<dbReference type="Pfam" id="PF03351">
    <property type="entry name" value="DOMON"/>
    <property type="match status" value="1"/>
</dbReference>
<dbReference type="PRINTS" id="PR00767">
    <property type="entry name" value="DBMONOXGNASE"/>
</dbReference>
<comment type="subcellular location">
    <subcellularLocation>
        <location evidence="3">Cytoplasmic vesicle</location>
        <location evidence="3">Secretory vesicle</location>
        <location evidence="3">Chromaffin granule lumen</location>
    </subcellularLocation>
    <subcellularLocation>
        <location evidence="2">Cytoplasmic vesicle</location>
        <location evidence="2">Secretory vesicle</location>
        <location evidence="2">Chromaffin granule membrane</location>
        <topology evidence="2">Single-pass type II membrane protein</topology>
    </subcellularLocation>
</comment>
<evidence type="ECO:0000256" key="3">
    <source>
        <dbReference type="ARBA" id="ARBA00004553"/>
    </source>
</evidence>
<dbReference type="InterPro" id="IPR008977">
    <property type="entry name" value="PHM/PNGase_F_dom_sf"/>
</dbReference>
<dbReference type="PANTHER" id="PTHR10157">
    <property type="entry name" value="DOPAMINE BETA HYDROXYLASE RELATED"/>
    <property type="match status" value="1"/>
</dbReference>
<evidence type="ECO:0000256" key="9">
    <source>
        <dbReference type="ARBA" id="ARBA00022692"/>
    </source>
</evidence>
<dbReference type="Gene3D" id="2.60.120.230">
    <property type="match status" value="1"/>
</dbReference>
<evidence type="ECO:0000256" key="1">
    <source>
        <dbReference type="ARBA" id="ARBA00001973"/>
    </source>
</evidence>
<comment type="pathway">
    <text evidence="4">Catecholamine biosynthesis; (R)-noradrenaline biosynthesis; (R)-noradrenaline from dopamine: step 1/1.</text>
</comment>
<reference evidence="22 23" key="1">
    <citation type="submission" date="2024-02" db="EMBL/GenBank/DDBJ databases">
        <authorList>
            <person name="Daric V."/>
            <person name="Darras S."/>
        </authorList>
    </citation>
    <scope>NUCLEOTIDE SEQUENCE [LARGE SCALE GENOMIC DNA]</scope>
</reference>
<keyword evidence="20" id="KW-0732">Signal</keyword>
<keyword evidence="16" id="KW-1015">Disulfide bond</keyword>
<keyword evidence="12" id="KW-0560">Oxidoreductase</keyword>
<evidence type="ECO:0000256" key="5">
    <source>
        <dbReference type="ARBA" id="ARBA00010676"/>
    </source>
</evidence>
<evidence type="ECO:0000256" key="8">
    <source>
        <dbReference type="ARBA" id="ARBA00020179"/>
    </source>
</evidence>
<dbReference type="InterPro" id="IPR036939">
    <property type="entry name" value="Cu2_ascorb_mOase_N_sf"/>
</dbReference>
<name>A0ABP0FSS2_CLALP</name>
<comment type="similarity">
    <text evidence="5">Belongs to the copper type II ascorbate-dependent monooxygenase family.</text>
</comment>
<evidence type="ECO:0000256" key="13">
    <source>
        <dbReference type="ARBA" id="ARBA00023008"/>
    </source>
</evidence>